<protein>
    <submittedName>
        <fullName evidence="1">Uncharacterized protein</fullName>
    </submittedName>
</protein>
<keyword evidence="2" id="KW-1185">Reference proteome</keyword>
<proteinExistence type="predicted"/>
<comment type="caution">
    <text evidence="1">The sequence shown here is derived from an EMBL/GenBank/DDBJ whole genome shotgun (WGS) entry which is preliminary data.</text>
</comment>
<dbReference type="EMBL" id="JAACXV010012470">
    <property type="protein sequence ID" value="KAF7274616.1"/>
    <property type="molecule type" value="Genomic_DNA"/>
</dbReference>
<accession>A0A834M7B2</accession>
<evidence type="ECO:0000313" key="1">
    <source>
        <dbReference type="EMBL" id="KAF7274616.1"/>
    </source>
</evidence>
<name>A0A834M7B2_RHYFE</name>
<dbReference type="Proteomes" id="UP000625711">
    <property type="component" value="Unassembled WGS sequence"/>
</dbReference>
<dbReference type="AlphaFoldDB" id="A0A834M7B2"/>
<evidence type="ECO:0000313" key="2">
    <source>
        <dbReference type="Proteomes" id="UP000625711"/>
    </source>
</evidence>
<reference evidence="1" key="1">
    <citation type="submission" date="2020-08" db="EMBL/GenBank/DDBJ databases">
        <title>Genome sequencing and assembly of the red palm weevil Rhynchophorus ferrugineus.</title>
        <authorList>
            <person name="Dias G.B."/>
            <person name="Bergman C.M."/>
            <person name="Manee M."/>
        </authorList>
    </citation>
    <scope>NUCLEOTIDE SEQUENCE</scope>
    <source>
        <strain evidence="1">AA-2017</strain>
        <tissue evidence="1">Whole larva</tissue>
    </source>
</reference>
<gene>
    <name evidence="1" type="ORF">GWI33_012705</name>
</gene>
<feature type="non-terminal residue" evidence="1">
    <location>
        <position position="1"/>
    </location>
</feature>
<sequence length="180" mass="21050">IYCLNRSLGDSFELLLHRDRYLIIMIPTHILSEVKQAYSQFIKKYPSISPRYRCETVDILLKSYNIVLLDLELHSLLPLLDEEYSPTYLDRMNKMLPNGGFRKGGIRGQIKEFGTRMGQYFVKANTAESNPNSNYPWTNYSHVSQISYIKTYGYHSYWRKSNDRTVTVTETEPFIIITTA</sequence>
<organism evidence="1 2">
    <name type="scientific">Rhynchophorus ferrugineus</name>
    <name type="common">Red palm weevil</name>
    <name type="synonym">Curculio ferrugineus</name>
    <dbReference type="NCBI Taxonomy" id="354439"/>
    <lineage>
        <taxon>Eukaryota</taxon>
        <taxon>Metazoa</taxon>
        <taxon>Ecdysozoa</taxon>
        <taxon>Arthropoda</taxon>
        <taxon>Hexapoda</taxon>
        <taxon>Insecta</taxon>
        <taxon>Pterygota</taxon>
        <taxon>Neoptera</taxon>
        <taxon>Endopterygota</taxon>
        <taxon>Coleoptera</taxon>
        <taxon>Polyphaga</taxon>
        <taxon>Cucujiformia</taxon>
        <taxon>Curculionidae</taxon>
        <taxon>Dryophthorinae</taxon>
        <taxon>Rhynchophorus</taxon>
    </lineage>
</organism>